<comment type="caution">
    <text evidence="2">The sequence shown here is derived from an EMBL/GenBank/DDBJ whole genome shotgun (WGS) entry which is preliminary data.</text>
</comment>
<dbReference type="RefSeq" id="WP_305993335.1">
    <property type="nucleotide sequence ID" value="NZ_JAVAMP010000011.1"/>
</dbReference>
<sequence>MIYELNKSHFYKVSHLLTGDLVNIEIKGVVQGYQPGWVFVEHIDHPKTAMIWSKAIDGFYFIGDENNTDFNDYINQFISLDIAPRAKDLGLISFEFSGTSLSWDKTLESVFQNRELHRSKQFTYKYKNIINASIAEIELQNGFEMMEVNVFLLEKKLSNLDFVTSMILDWWDSLDDFFVSGVGFCILYKDQIVSCCISSCVTDDAMGSHTVTLNDYRNHGLAKKLIHQFLTYCRDHGFEPNWDCMEENLGSRLLAESCGYTKDSEYILYHFKLY</sequence>
<dbReference type="SUPFAM" id="SSF55729">
    <property type="entry name" value="Acyl-CoA N-acyltransferases (Nat)"/>
    <property type="match status" value="1"/>
</dbReference>
<dbReference type="EC" id="2.3.1.-" evidence="2"/>
<evidence type="ECO:0000313" key="2">
    <source>
        <dbReference type="EMBL" id="MDP5276027.1"/>
    </source>
</evidence>
<keyword evidence="2" id="KW-0012">Acyltransferase</keyword>
<feature type="domain" description="N-acetyltransferase" evidence="1">
    <location>
        <begin position="150"/>
        <end position="274"/>
    </location>
</feature>
<dbReference type="Proteomes" id="UP001231941">
    <property type="component" value="Unassembled WGS sequence"/>
</dbReference>
<evidence type="ECO:0000259" key="1">
    <source>
        <dbReference type="PROSITE" id="PS51186"/>
    </source>
</evidence>
<dbReference type="InterPro" id="IPR027365">
    <property type="entry name" value="GNAT_acetyltra_YdfB-like"/>
</dbReference>
<proteinExistence type="predicted"/>
<protein>
    <submittedName>
        <fullName evidence="2">GNAT family N-acetyltransferase</fullName>
        <ecNumber evidence="2">2.3.1.-</ecNumber>
    </submittedName>
</protein>
<evidence type="ECO:0000313" key="3">
    <source>
        <dbReference type="Proteomes" id="UP001231941"/>
    </source>
</evidence>
<dbReference type="PANTHER" id="PTHR31143">
    <property type="match status" value="1"/>
</dbReference>
<dbReference type="PROSITE" id="PS51186">
    <property type="entry name" value="GNAT"/>
    <property type="match status" value="1"/>
</dbReference>
<accession>A0ABT9J344</accession>
<dbReference type="GO" id="GO:0016746">
    <property type="term" value="F:acyltransferase activity"/>
    <property type="evidence" value="ECO:0007669"/>
    <property type="project" value="UniProtKB-KW"/>
</dbReference>
<organism evidence="2 3">
    <name type="scientific">Chengkuizengella axinellae</name>
    <dbReference type="NCBI Taxonomy" id="3064388"/>
    <lineage>
        <taxon>Bacteria</taxon>
        <taxon>Bacillati</taxon>
        <taxon>Bacillota</taxon>
        <taxon>Bacilli</taxon>
        <taxon>Bacillales</taxon>
        <taxon>Paenibacillaceae</taxon>
        <taxon>Chengkuizengella</taxon>
    </lineage>
</organism>
<dbReference type="CDD" id="cd04301">
    <property type="entry name" value="NAT_SF"/>
    <property type="match status" value="1"/>
</dbReference>
<reference evidence="2 3" key="1">
    <citation type="submission" date="2023-08" db="EMBL/GenBank/DDBJ databases">
        <authorList>
            <person name="Park J.-S."/>
        </authorList>
    </citation>
    <scope>NUCLEOTIDE SEQUENCE [LARGE SCALE GENOMIC DNA]</scope>
    <source>
        <strain evidence="2 3">2205SS18-9</strain>
    </source>
</reference>
<keyword evidence="3" id="KW-1185">Reference proteome</keyword>
<dbReference type="PANTHER" id="PTHR31143:SF2">
    <property type="entry name" value="FR47-LIKE DOMAIN-CONTAINING PROTEIN-RELATED"/>
    <property type="match status" value="1"/>
</dbReference>
<name>A0ABT9J344_9BACL</name>
<dbReference type="InterPro" id="IPR016181">
    <property type="entry name" value="Acyl_CoA_acyltransferase"/>
</dbReference>
<gene>
    <name evidence="2" type="ORF">Q5Y73_18160</name>
</gene>
<keyword evidence="2" id="KW-0808">Transferase</keyword>
<dbReference type="InterPro" id="IPR000182">
    <property type="entry name" value="GNAT_dom"/>
</dbReference>
<dbReference type="Gene3D" id="3.40.630.30">
    <property type="match status" value="1"/>
</dbReference>
<dbReference type="EMBL" id="JAVAMP010000011">
    <property type="protein sequence ID" value="MDP5276027.1"/>
    <property type="molecule type" value="Genomic_DNA"/>
</dbReference>
<dbReference type="Pfam" id="PF12746">
    <property type="entry name" value="GNAT_acetyltran"/>
    <property type="match status" value="1"/>
</dbReference>